<protein>
    <recommendedName>
        <fullName evidence="9">GINS subunit domain-containing protein</fullName>
    </recommendedName>
</protein>
<comment type="subcellular location">
    <subcellularLocation>
        <location evidence="1">Nucleus</location>
    </subcellularLocation>
</comment>
<dbReference type="InterPro" id="IPR036224">
    <property type="entry name" value="GINS_bundle-like_dom_sf"/>
</dbReference>
<dbReference type="InterPro" id="IPR021151">
    <property type="entry name" value="GINS_A"/>
</dbReference>
<feature type="domain" description="GINS subunit" evidence="5">
    <location>
        <begin position="78"/>
        <end position="151"/>
    </location>
</feature>
<keyword evidence="3" id="KW-0235">DNA replication</keyword>
<evidence type="ECO:0008006" key="9">
    <source>
        <dbReference type="Google" id="ProtNLM"/>
    </source>
</evidence>
<dbReference type="PANTHER" id="PTHR12914:SF2">
    <property type="entry name" value="DNA REPLICATION COMPLEX GINS PROTEIN PSF1"/>
    <property type="match status" value="1"/>
</dbReference>
<dbReference type="CDD" id="cd11710">
    <property type="entry name" value="GINS_A_psf1"/>
    <property type="match status" value="1"/>
</dbReference>
<dbReference type="InterPro" id="IPR056783">
    <property type="entry name" value="PSF1_C"/>
</dbReference>
<evidence type="ECO:0000256" key="3">
    <source>
        <dbReference type="ARBA" id="ARBA00022705"/>
    </source>
</evidence>
<reference evidence="7 8" key="1">
    <citation type="submission" date="2024-05" db="EMBL/GenBank/DDBJ databases">
        <title>Haplotype-resolved chromosome-level genome assembly of Huyou (Citrus changshanensis).</title>
        <authorList>
            <person name="Miao C."/>
            <person name="Chen W."/>
            <person name="Wu Y."/>
            <person name="Wang L."/>
            <person name="Zhao S."/>
            <person name="Grierson D."/>
            <person name="Xu C."/>
            <person name="Chen K."/>
        </authorList>
    </citation>
    <scope>NUCLEOTIDE SEQUENCE [LARGE SCALE GENOMIC DNA]</scope>
    <source>
        <strain evidence="7">01-14</strain>
        <tissue evidence="7">Leaf</tissue>
    </source>
</reference>
<dbReference type="EMBL" id="JBCGBO010000001">
    <property type="protein sequence ID" value="KAK9229342.1"/>
    <property type="molecule type" value="Genomic_DNA"/>
</dbReference>
<dbReference type="GO" id="GO:1902983">
    <property type="term" value="P:DNA strand elongation involved in mitotic DNA replication"/>
    <property type="evidence" value="ECO:0007669"/>
    <property type="project" value="TreeGrafter"/>
</dbReference>
<dbReference type="Gene3D" id="1.20.58.1030">
    <property type="match status" value="1"/>
</dbReference>
<keyword evidence="4" id="KW-0539">Nucleus</keyword>
<evidence type="ECO:0000256" key="1">
    <source>
        <dbReference type="ARBA" id="ARBA00004123"/>
    </source>
</evidence>
<evidence type="ECO:0000313" key="8">
    <source>
        <dbReference type="Proteomes" id="UP001428341"/>
    </source>
</evidence>
<dbReference type="Pfam" id="PF05916">
    <property type="entry name" value="Sld5"/>
    <property type="match status" value="1"/>
</dbReference>
<feature type="domain" description="DNA replication complex GINS protein PSF1 C-terminal" evidence="6">
    <location>
        <begin position="228"/>
        <end position="277"/>
    </location>
</feature>
<comment type="similarity">
    <text evidence="2">Belongs to the GINS1/PSF1 family.</text>
</comment>
<evidence type="ECO:0000256" key="4">
    <source>
        <dbReference type="ARBA" id="ARBA00023242"/>
    </source>
</evidence>
<dbReference type="SUPFAM" id="SSF158573">
    <property type="entry name" value="GINS helical bundle-like"/>
    <property type="match status" value="1"/>
</dbReference>
<dbReference type="AlphaFoldDB" id="A0AAP0N1C0"/>
<dbReference type="PANTHER" id="PTHR12914">
    <property type="entry name" value="PARTNER OF SLD5"/>
    <property type="match status" value="1"/>
</dbReference>
<evidence type="ECO:0000259" key="6">
    <source>
        <dbReference type="Pfam" id="PF24997"/>
    </source>
</evidence>
<evidence type="ECO:0000256" key="2">
    <source>
        <dbReference type="ARBA" id="ARBA00006677"/>
    </source>
</evidence>
<proteinExistence type="inferred from homology"/>
<name>A0AAP0N1C0_9ROSI</name>
<evidence type="ECO:0000313" key="7">
    <source>
        <dbReference type="EMBL" id="KAK9229342.1"/>
    </source>
</evidence>
<keyword evidence="8" id="KW-1185">Reference proteome</keyword>
<dbReference type="Pfam" id="PF24997">
    <property type="entry name" value="PSF1_C"/>
    <property type="match status" value="1"/>
</dbReference>
<dbReference type="InterPro" id="IPR005339">
    <property type="entry name" value="GINS_Psf1"/>
</dbReference>
<dbReference type="GO" id="GO:0000811">
    <property type="term" value="C:GINS complex"/>
    <property type="evidence" value="ECO:0007669"/>
    <property type="project" value="InterPro"/>
</dbReference>
<organism evidence="7 8">
    <name type="scientific">Citrus x changshan-huyou</name>
    <dbReference type="NCBI Taxonomy" id="2935761"/>
    <lineage>
        <taxon>Eukaryota</taxon>
        <taxon>Viridiplantae</taxon>
        <taxon>Streptophyta</taxon>
        <taxon>Embryophyta</taxon>
        <taxon>Tracheophyta</taxon>
        <taxon>Spermatophyta</taxon>
        <taxon>Magnoliopsida</taxon>
        <taxon>eudicotyledons</taxon>
        <taxon>Gunneridae</taxon>
        <taxon>Pentapetalae</taxon>
        <taxon>rosids</taxon>
        <taxon>malvids</taxon>
        <taxon>Sapindales</taxon>
        <taxon>Rutaceae</taxon>
        <taxon>Aurantioideae</taxon>
        <taxon>Citrus</taxon>
    </lineage>
</organism>
<accession>A0AAP0N1C0</accession>
<gene>
    <name evidence="7" type="ORF">WN944_022304</name>
</gene>
<comment type="caution">
    <text evidence="7">The sequence shown here is derived from an EMBL/GenBank/DDBJ whole genome shotgun (WGS) entry which is preliminary data.</text>
</comment>
<evidence type="ECO:0000259" key="5">
    <source>
        <dbReference type="Pfam" id="PF05916"/>
    </source>
</evidence>
<dbReference type="Proteomes" id="UP001428341">
    <property type="component" value="Unassembled WGS sequence"/>
</dbReference>
<sequence length="313" mass="36375">MKCLNEFRISKGKEMHGRLGSRLVKGLASGEKGQLTHFNDELLNEVIKECSENFLALQSLIRKMQEEGLDFQTTRNADHYGALINHLSLIRNKRCLMAYVYNRAEMIQNLAWTVGLRLFELPEEIQEKLSHLEKDYFKRHSAALESYMSKVDLNLNVMKKVRDLATTFCFQYQLIMSLVVRKGYETKCMQSKKKHIWSLKEHLIKIVLKNQIFKANVLVSAKDMVPPKDPYIKVRVLDDLGEGIVVSDKAANFARHSMHFLKGTDAEPYISRMRLKNEEVGRLPHLHRKNNEKFYVVTKAQVFYMLHSVVNLS</sequence>